<dbReference type="EMBL" id="GGEC01060141">
    <property type="protein sequence ID" value="MBX40625.1"/>
    <property type="molecule type" value="Transcribed_RNA"/>
</dbReference>
<reference evidence="1" key="1">
    <citation type="submission" date="2018-02" db="EMBL/GenBank/DDBJ databases">
        <title>Rhizophora mucronata_Transcriptome.</title>
        <authorList>
            <person name="Meera S.P."/>
            <person name="Sreeshan A."/>
            <person name="Augustine A."/>
        </authorList>
    </citation>
    <scope>NUCLEOTIDE SEQUENCE</scope>
    <source>
        <tissue evidence="1">Leaf</tissue>
    </source>
</reference>
<proteinExistence type="predicted"/>
<organism evidence="1">
    <name type="scientific">Rhizophora mucronata</name>
    <name type="common">Asiatic mangrove</name>
    <dbReference type="NCBI Taxonomy" id="61149"/>
    <lineage>
        <taxon>Eukaryota</taxon>
        <taxon>Viridiplantae</taxon>
        <taxon>Streptophyta</taxon>
        <taxon>Embryophyta</taxon>
        <taxon>Tracheophyta</taxon>
        <taxon>Spermatophyta</taxon>
        <taxon>Magnoliopsida</taxon>
        <taxon>eudicotyledons</taxon>
        <taxon>Gunneridae</taxon>
        <taxon>Pentapetalae</taxon>
        <taxon>rosids</taxon>
        <taxon>fabids</taxon>
        <taxon>Malpighiales</taxon>
        <taxon>Rhizophoraceae</taxon>
        <taxon>Rhizophora</taxon>
    </lineage>
</organism>
<sequence>MNTRPRVPSKIISMVIEPRPLHYLAYSDADCHSNSPCIGISSCF</sequence>
<evidence type="ECO:0000313" key="1">
    <source>
        <dbReference type="EMBL" id="MBX40625.1"/>
    </source>
</evidence>
<protein>
    <submittedName>
        <fullName evidence="1">Uncharacterized protein</fullName>
    </submittedName>
</protein>
<accession>A0A2P2NDS6</accession>
<name>A0A2P2NDS6_RHIMU</name>
<dbReference type="AlphaFoldDB" id="A0A2P2NDS6"/>